<keyword evidence="8" id="KW-0902">Two-component regulatory system</keyword>
<feature type="domain" description="PAC" evidence="11">
    <location>
        <begin position="99"/>
        <end position="150"/>
    </location>
</feature>
<dbReference type="GO" id="GO:0000155">
    <property type="term" value="F:phosphorelay sensor kinase activity"/>
    <property type="evidence" value="ECO:0007669"/>
    <property type="project" value="InterPro"/>
</dbReference>
<dbReference type="EC" id="2.7.13.3" evidence="2"/>
<protein>
    <recommendedName>
        <fullName evidence="2">histidine kinase</fullName>
        <ecNumber evidence="2">2.7.13.3</ecNumber>
    </recommendedName>
</protein>
<keyword evidence="3" id="KW-0597">Phosphoprotein</keyword>
<dbReference type="InterPro" id="IPR013656">
    <property type="entry name" value="PAS_4"/>
</dbReference>
<feature type="domain" description="PAS" evidence="10">
    <location>
        <begin position="147"/>
        <end position="206"/>
    </location>
</feature>
<proteinExistence type="predicted"/>
<dbReference type="InterPro" id="IPR003661">
    <property type="entry name" value="HisK_dim/P_dom"/>
</dbReference>
<keyword evidence="4" id="KW-0808">Transferase</keyword>
<dbReference type="InterPro" id="IPR036890">
    <property type="entry name" value="HATPase_C_sf"/>
</dbReference>
<gene>
    <name evidence="12" type="ORF">HLUCCA11_03995</name>
</gene>
<evidence type="ECO:0000256" key="2">
    <source>
        <dbReference type="ARBA" id="ARBA00012438"/>
    </source>
</evidence>
<evidence type="ECO:0000256" key="3">
    <source>
        <dbReference type="ARBA" id="ARBA00022553"/>
    </source>
</evidence>
<dbReference type="InterPro" id="IPR029016">
    <property type="entry name" value="GAF-like_dom_sf"/>
</dbReference>
<dbReference type="Gene3D" id="1.10.287.130">
    <property type="match status" value="1"/>
</dbReference>
<dbReference type="PANTHER" id="PTHR43065">
    <property type="entry name" value="SENSOR HISTIDINE KINASE"/>
    <property type="match status" value="1"/>
</dbReference>
<evidence type="ECO:0000256" key="1">
    <source>
        <dbReference type="ARBA" id="ARBA00000085"/>
    </source>
</evidence>
<dbReference type="SUPFAM" id="SSF55874">
    <property type="entry name" value="ATPase domain of HSP90 chaperone/DNA topoisomerase II/histidine kinase"/>
    <property type="match status" value="1"/>
</dbReference>
<dbReference type="InterPro" id="IPR013767">
    <property type="entry name" value="PAS_fold"/>
</dbReference>
<evidence type="ECO:0000259" key="11">
    <source>
        <dbReference type="PROSITE" id="PS50113"/>
    </source>
</evidence>
<dbReference type="InterPro" id="IPR003594">
    <property type="entry name" value="HATPase_dom"/>
</dbReference>
<evidence type="ECO:0000256" key="8">
    <source>
        <dbReference type="ARBA" id="ARBA00023012"/>
    </source>
</evidence>
<dbReference type="InterPro" id="IPR036097">
    <property type="entry name" value="HisK_dim/P_sf"/>
</dbReference>
<dbReference type="InterPro" id="IPR035965">
    <property type="entry name" value="PAS-like_dom_sf"/>
</dbReference>
<dbReference type="PROSITE" id="PS50112">
    <property type="entry name" value="PAS"/>
    <property type="match status" value="1"/>
</dbReference>
<accession>A0A0P8A2A1</accession>
<dbReference type="Pfam" id="PF01590">
    <property type="entry name" value="GAF"/>
    <property type="match status" value="1"/>
</dbReference>
<dbReference type="AlphaFoldDB" id="A0A0P8A2A1"/>
<dbReference type="SUPFAM" id="SSF47384">
    <property type="entry name" value="Homodimeric domain of signal transducing histidine kinase"/>
    <property type="match status" value="1"/>
</dbReference>
<evidence type="ECO:0000256" key="7">
    <source>
        <dbReference type="ARBA" id="ARBA00022840"/>
    </source>
</evidence>
<dbReference type="Pfam" id="PF02518">
    <property type="entry name" value="HATPase_c"/>
    <property type="match status" value="1"/>
</dbReference>
<keyword evidence="5" id="KW-0547">Nucleotide-binding</keyword>
<dbReference type="SMART" id="SM00387">
    <property type="entry name" value="HATPase_c"/>
    <property type="match status" value="1"/>
</dbReference>
<evidence type="ECO:0000259" key="10">
    <source>
        <dbReference type="PROSITE" id="PS50112"/>
    </source>
</evidence>
<keyword evidence="6 12" id="KW-0418">Kinase</keyword>
<dbReference type="Proteomes" id="UP000050465">
    <property type="component" value="Unassembled WGS sequence"/>
</dbReference>
<comment type="catalytic activity">
    <reaction evidence="1">
        <text>ATP + protein L-histidine = ADP + protein N-phospho-L-histidine.</text>
        <dbReference type="EC" id="2.7.13.3"/>
    </reaction>
</comment>
<dbReference type="Gene3D" id="3.30.450.40">
    <property type="match status" value="1"/>
</dbReference>
<dbReference type="InterPro" id="IPR000700">
    <property type="entry name" value="PAS-assoc_C"/>
</dbReference>
<organism evidence="12 13">
    <name type="scientific">Phormidesmis priestleyi Ana</name>
    <dbReference type="NCBI Taxonomy" id="1666911"/>
    <lineage>
        <taxon>Bacteria</taxon>
        <taxon>Bacillati</taxon>
        <taxon>Cyanobacteriota</taxon>
        <taxon>Cyanophyceae</taxon>
        <taxon>Leptolyngbyales</taxon>
        <taxon>Leptolyngbyaceae</taxon>
        <taxon>Phormidesmis</taxon>
    </lineage>
</organism>
<dbReference type="SMART" id="SM00388">
    <property type="entry name" value="HisKA"/>
    <property type="match status" value="1"/>
</dbReference>
<dbReference type="GO" id="GO:0006355">
    <property type="term" value="P:regulation of DNA-templated transcription"/>
    <property type="evidence" value="ECO:0007669"/>
    <property type="project" value="InterPro"/>
</dbReference>
<dbReference type="SMART" id="SM00065">
    <property type="entry name" value="GAF"/>
    <property type="match status" value="1"/>
</dbReference>
<dbReference type="PROSITE" id="PS50113">
    <property type="entry name" value="PAC"/>
    <property type="match status" value="1"/>
</dbReference>
<keyword evidence="7" id="KW-0067">ATP-binding</keyword>
<dbReference type="Pfam" id="PF00989">
    <property type="entry name" value="PAS"/>
    <property type="match status" value="1"/>
</dbReference>
<comment type="caution">
    <text evidence="12">The sequence shown here is derived from an EMBL/GenBank/DDBJ whole genome shotgun (WGS) entry which is preliminary data.</text>
</comment>
<dbReference type="GO" id="GO:0005524">
    <property type="term" value="F:ATP binding"/>
    <property type="evidence" value="ECO:0007669"/>
    <property type="project" value="UniProtKB-KW"/>
</dbReference>
<dbReference type="Pfam" id="PF08448">
    <property type="entry name" value="PAS_4"/>
    <property type="match status" value="1"/>
</dbReference>
<dbReference type="EMBL" id="LJZR01000003">
    <property type="protein sequence ID" value="KPQ37091.1"/>
    <property type="molecule type" value="Genomic_DNA"/>
</dbReference>
<dbReference type="PRINTS" id="PR00344">
    <property type="entry name" value="BCTRLSENSOR"/>
</dbReference>
<dbReference type="Gene3D" id="3.30.565.10">
    <property type="entry name" value="Histidine kinase-like ATPase, C-terminal domain"/>
    <property type="match status" value="1"/>
</dbReference>
<dbReference type="InterPro" id="IPR005467">
    <property type="entry name" value="His_kinase_dom"/>
</dbReference>
<sequence length="737" mass="81112">MPADSSSVAPPSIQTSPIIDATAGFNALWNNRLYGMYVMEVIAGGDDFRFIAFNEVIAKISPIPIQPLLGKRLSEAFEPAVAKKYKDRYATCVNSGHIVEFEERFLNKVGEIWWNLSIDPVRNAANEIYQLIVTVADISAQRSAETTQARLLAILEATPDIISVTDAQGLHHYLNRAGQLVFNMSADSVETLHLSDIMHPESVQMLLTEALPIAETKGSWHGEAMIRDCHGRNVPVSHVIICHKSIEGSVLHFSSIMRDISDRKAAEALLRDTAERQAVLNQITSEVRNSLDLDTVISTMLMSVHQGLKLDYCAFAWIDNSTDNQGQPNWEIVQVIDDTDHGIPLGEHPDDRLGLDIHSLINQSLTRVDNASQCKDAEHQAFLRRLGISAEILIPVRTDADKTGVIICCFVHHAHSWSSGEVELLQAVGDQLAIAINQANLYTQSCVQSQQLVHTLDQLKRTQTQIIQAEKMSSLGQMVAGVAHEINNPVNFIHGNLQPAQDYTADLFSIIDLYRTTYPEATAEIAAGLEAVDLEFVQEDLPKLLKSMVVGTERIREIVLSLRNFSRLDEAAAKTVDLHEGIDSTLIILSHRLKATSQDHTIQVVKRYGELPQVGCYPSQLNQVFMNILANAIDALDECTEPRLTITTALKGRPHEPDARAVITIADNGSGIPLEIQPQILDPFFTTKPVGKGTGMGMSISYQIITEKHGGELTFSSEVGQGTAFVITIPIRQAAAT</sequence>
<dbReference type="SUPFAM" id="SSF55785">
    <property type="entry name" value="PYP-like sensor domain (PAS domain)"/>
    <property type="match status" value="2"/>
</dbReference>
<dbReference type="PATRIC" id="fig|1666911.3.peg.3651"/>
<dbReference type="CDD" id="cd00082">
    <property type="entry name" value="HisKA"/>
    <property type="match status" value="1"/>
</dbReference>
<evidence type="ECO:0000313" key="12">
    <source>
        <dbReference type="EMBL" id="KPQ37091.1"/>
    </source>
</evidence>
<dbReference type="InterPro" id="IPR000014">
    <property type="entry name" value="PAS"/>
</dbReference>
<dbReference type="SUPFAM" id="SSF55781">
    <property type="entry name" value="GAF domain-like"/>
    <property type="match status" value="1"/>
</dbReference>
<name>A0A0P8A2A1_9CYAN</name>
<evidence type="ECO:0000313" key="13">
    <source>
        <dbReference type="Proteomes" id="UP000050465"/>
    </source>
</evidence>
<dbReference type="InterPro" id="IPR004358">
    <property type="entry name" value="Sig_transdc_His_kin-like_C"/>
</dbReference>
<dbReference type="Gene3D" id="3.30.450.20">
    <property type="entry name" value="PAS domain"/>
    <property type="match status" value="2"/>
</dbReference>
<reference evidence="12 13" key="1">
    <citation type="submission" date="2015-09" db="EMBL/GenBank/DDBJ databases">
        <title>Identification and resolution of microdiversity through metagenomic sequencing of parallel consortia.</title>
        <authorList>
            <person name="Nelson W.C."/>
            <person name="Romine M.F."/>
            <person name="Lindemann S.R."/>
        </authorList>
    </citation>
    <scope>NUCLEOTIDE SEQUENCE [LARGE SCALE GENOMIC DNA]</scope>
    <source>
        <strain evidence="12">Ana</strain>
    </source>
</reference>
<dbReference type="CDD" id="cd00130">
    <property type="entry name" value="PAS"/>
    <property type="match status" value="2"/>
</dbReference>
<dbReference type="InterPro" id="IPR003018">
    <property type="entry name" value="GAF"/>
</dbReference>
<feature type="domain" description="Histidine kinase" evidence="9">
    <location>
        <begin position="481"/>
        <end position="733"/>
    </location>
</feature>
<dbReference type="PROSITE" id="PS50109">
    <property type="entry name" value="HIS_KIN"/>
    <property type="match status" value="1"/>
</dbReference>
<dbReference type="PANTHER" id="PTHR43065:SF50">
    <property type="entry name" value="HISTIDINE KINASE"/>
    <property type="match status" value="1"/>
</dbReference>
<evidence type="ECO:0000256" key="6">
    <source>
        <dbReference type="ARBA" id="ARBA00022777"/>
    </source>
</evidence>
<evidence type="ECO:0000256" key="5">
    <source>
        <dbReference type="ARBA" id="ARBA00022741"/>
    </source>
</evidence>
<dbReference type="SMART" id="SM00091">
    <property type="entry name" value="PAS"/>
    <property type="match status" value="1"/>
</dbReference>
<dbReference type="NCBIfam" id="TIGR00229">
    <property type="entry name" value="sensory_box"/>
    <property type="match status" value="1"/>
</dbReference>
<evidence type="ECO:0000259" key="9">
    <source>
        <dbReference type="PROSITE" id="PS50109"/>
    </source>
</evidence>
<dbReference type="STRING" id="1666911.HLUCCA11_03995"/>
<evidence type="ECO:0000256" key="4">
    <source>
        <dbReference type="ARBA" id="ARBA00022679"/>
    </source>
</evidence>